<dbReference type="KEGG" id="pfer:IRI77_09935"/>
<sequence length="134" mass="13862">MVLAVAGALVLSGCSKQAGKPVEDVGGGQNVTRFQLTSVKGTRNGDRLDVAALYGDGAAQIAVQLHFRVTPPTTLELGSWKGLGKEGAVHERSSTFLGGQSGPPSIGGSFDLLGADGQALFRVRIPVQALDRVY</sequence>
<reference evidence="1 2" key="1">
    <citation type="submission" date="2020-10" db="EMBL/GenBank/DDBJ databases">
        <title>Complete genome sequence of Paludibaculum fermentans P105T, a facultatively anaerobic acidobacterium capable of dissimilatory Fe(III) reduction.</title>
        <authorList>
            <person name="Dedysh S.N."/>
            <person name="Beletsky A.V."/>
            <person name="Kulichevskaya I.S."/>
            <person name="Mardanov A.V."/>
            <person name="Ravin N.V."/>
        </authorList>
    </citation>
    <scope>NUCLEOTIDE SEQUENCE [LARGE SCALE GENOMIC DNA]</scope>
    <source>
        <strain evidence="1 2">P105</strain>
    </source>
</reference>
<dbReference type="EMBL" id="CP063849">
    <property type="protein sequence ID" value="QOY90250.1"/>
    <property type="molecule type" value="Genomic_DNA"/>
</dbReference>
<organism evidence="1 2">
    <name type="scientific">Paludibaculum fermentans</name>
    <dbReference type="NCBI Taxonomy" id="1473598"/>
    <lineage>
        <taxon>Bacteria</taxon>
        <taxon>Pseudomonadati</taxon>
        <taxon>Acidobacteriota</taxon>
        <taxon>Terriglobia</taxon>
        <taxon>Bryobacterales</taxon>
        <taxon>Bryobacteraceae</taxon>
        <taxon>Paludibaculum</taxon>
    </lineage>
</organism>
<gene>
    <name evidence="1" type="ORF">IRI77_09935</name>
</gene>
<accession>A0A7S7SNL5</accession>
<keyword evidence="2" id="KW-1185">Reference proteome</keyword>
<proteinExistence type="predicted"/>
<name>A0A7S7SNL5_PALFE</name>
<dbReference type="Proteomes" id="UP000593892">
    <property type="component" value="Chromosome"/>
</dbReference>
<evidence type="ECO:0000313" key="2">
    <source>
        <dbReference type="Proteomes" id="UP000593892"/>
    </source>
</evidence>
<evidence type="ECO:0000313" key="1">
    <source>
        <dbReference type="EMBL" id="QOY90250.1"/>
    </source>
</evidence>
<dbReference type="RefSeq" id="WP_194451915.1">
    <property type="nucleotide sequence ID" value="NZ_CP063849.1"/>
</dbReference>
<dbReference type="AlphaFoldDB" id="A0A7S7SNL5"/>
<protein>
    <submittedName>
        <fullName evidence="1">Uncharacterized protein</fullName>
    </submittedName>
</protein>